<evidence type="ECO:0000313" key="2">
    <source>
        <dbReference type="EMBL" id="ACL72088.1"/>
    </source>
</evidence>
<feature type="transmembrane region" description="Helical" evidence="1">
    <location>
        <begin position="78"/>
        <end position="98"/>
    </location>
</feature>
<dbReference type="Pfam" id="PF10993">
    <property type="entry name" value="DUF2818"/>
    <property type="match status" value="1"/>
</dbReference>
<sequence length="107" mass="12549">MGMSATWLVWVFFGLAFVVANLPWLSERIFFVIEPKQGEKGPAMRLLEWFVLYLVVGLIALAFERQVTGSNHPQDWEFYAITLSLFTVFALPGFIYRYDLRKLLQRR</sequence>
<dbReference type="Proteomes" id="UP000002383">
    <property type="component" value="Chromosome"/>
</dbReference>
<dbReference type="eggNOG" id="ENOG5032Z6F">
    <property type="taxonomic scope" value="Bacteria"/>
</dbReference>
<name>B8GNZ9_THISH</name>
<proteinExistence type="predicted"/>
<feature type="transmembrane region" description="Helical" evidence="1">
    <location>
        <begin position="6"/>
        <end position="25"/>
    </location>
</feature>
<protein>
    <recommendedName>
        <fullName evidence="4">Transmembrane protein</fullName>
    </recommendedName>
</protein>
<dbReference type="HOGENOM" id="CLU_159301_1_0_6"/>
<dbReference type="EMBL" id="CP001339">
    <property type="protein sequence ID" value="ACL72088.1"/>
    <property type="molecule type" value="Genomic_DNA"/>
</dbReference>
<evidence type="ECO:0008006" key="4">
    <source>
        <dbReference type="Google" id="ProtNLM"/>
    </source>
</evidence>
<dbReference type="AlphaFoldDB" id="B8GNZ9"/>
<reference evidence="2 3" key="1">
    <citation type="journal article" date="2011" name="Stand. Genomic Sci.">
        <title>Complete genome sequence of 'Thioalkalivibrio sulfidophilus' HL-EbGr7.</title>
        <authorList>
            <person name="Muyzer G."/>
            <person name="Sorokin D.Y."/>
            <person name="Mavromatis K."/>
            <person name="Lapidus A."/>
            <person name="Clum A."/>
            <person name="Ivanova N."/>
            <person name="Pati A."/>
            <person name="d'Haeseleer P."/>
            <person name="Woyke T."/>
            <person name="Kyrpides N.C."/>
        </authorList>
    </citation>
    <scope>NUCLEOTIDE SEQUENCE [LARGE SCALE GENOMIC DNA]</scope>
    <source>
        <strain evidence="2 3">HL-EbGR7</strain>
    </source>
</reference>
<keyword evidence="1" id="KW-0812">Transmembrane</keyword>
<keyword evidence="1" id="KW-1133">Transmembrane helix</keyword>
<dbReference type="STRING" id="396588.Tgr7_1000"/>
<evidence type="ECO:0000313" key="3">
    <source>
        <dbReference type="Proteomes" id="UP000002383"/>
    </source>
</evidence>
<organism evidence="2 3">
    <name type="scientific">Thioalkalivibrio sulfidiphilus (strain HL-EbGR7)</name>
    <dbReference type="NCBI Taxonomy" id="396588"/>
    <lineage>
        <taxon>Bacteria</taxon>
        <taxon>Pseudomonadati</taxon>
        <taxon>Pseudomonadota</taxon>
        <taxon>Gammaproteobacteria</taxon>
        <taxon>Chromatiales</taxon>
        <taxon>Ectothiorhodospiraceae</taxon>
        <taxon>Thioalkalivibrio</taxon>
    </lineage>
</organism>
<dbReference type="PIRSF" id="PIRSF019883">
    <property type="entry name" value="UCP019883"/>
    <property type="match status" value="1"/>
</dbReference>
<feature type="transmembrane region" description="Helical" evidence="1">
    <location>
        <begin position="46"/>
        <end position="63"/>
    </location>
</feature>
<keyword evidence="3" id="KW-1185">Reference proteome</keyword>
<gene>
    <name evidence="2" type="ordered locus">Tgr7_1000</name>
</gene>
<dbReference type="InterPro" id="IPR016768">
    <property type="entry name" value="UCP019883"/>
</dbReference>
<accession>B8GNZ9</accession>
<dbReference type="KEGG" id="tgr:Tgr7_1000"/>
<keyword evidence="1" id="KW-0472">Membrane</keyword>
<evidence type="ECO:0000256" key="1">
    <source>
        <dbReference type="SAM" id="Phobius"/>
    </source>
</evidence>